<dbReference type="AlphaFoldDB" id="A0A2V1D498"/>
<accession>A0A2V1D498</accession>
<name>A0A2V1D498_9PLEO</name>
<protein>
    <submittedName>
        <fullName evidence="1">Uncharacterized protein</fullName>
    </submittedName>
</protein>
<dbReference type="OrthoDB" id="5455306at2759"/>
<proteinExistence type="predicted"/>
<dbReference type="Proteomes" id="UP000244855">
    <property type="component" value="Unassembled WGS sequence"/>
</dbReference>
<dbReference type="EMBL" id="KZ805643">
    <property type="protein sequence ID" value="PVH92838.1"/>
    <property type="molecule type" value="Genomic_DNA"/>
</dbReference>
<sequence>MEVFMRNLPLDLTDHGLQNHLTPMVKGLHIKDWSCQKVRKKPFRSVTFLLLEDGQRFLQRYGQEVIPSGMFCKSQDKTLMMILGKPVYCTLSKKPPDPFLLKCLVKSAQDRRKTKEPLLPSENAKVLFGAKSLLCGLDEYVDNELSYSPQIEWLFVTGTAKFVKKALVVDYEDKHGRKRVEIPFCI</sequence>
<organism evidence="1 2">
    <name type="scientific">Periconia macrospinosa</name>
    <dbReference type="NCBI Taxonomy" id="97972"/>
    <lineage>
        <taxon>Eukaryota</taxon>
        <taxon>Fungi</taxon>
        <taxon>Dikarya</taxon>
        <taxon>Ascomycota</taxon>
        <taxon>Pezizomycotina</taxon>
        <taxon>Dothideomycetes</taxon>
        <taxon>Pleosporomycetidae</taxon>
        <taxon>Pleosporales</taxon>
        <taxon>Massarineae</taxon>
        <taxon>Periconiaceae</taxon>
        <taxon>Periconia</taxon>
    </lineage>
</organism>
<evidence type="ECO:0000313" key="1">
    <source>
        <dbReference type="EMBL" id="PVH92838.1"/>
    </source>
</evidence>
<dbReference type="STRING" id="97972.A0A2V1D498"/>
<evidence type="ECO:0000313" key="2">
    <source>
        <dbReference type="Proteomes" id="UP000244855"/>
    </source>
</evidence>
<gene>
    <name evidence="1" type="ORF">DM02DRAFT_677234</name>
</gene>
<keyword evidence="2" id="KW-1185">Reference proteome</keyword>
<reference evidence="1 2" key="1">
    <citation type="journal article" date="2018" name="Sci. Rep.">
        <title>Comparative genomics provides insights into the lifestyle and reveals functional heterogeneity of dark septate endophytic fungi.</title>
        <authorList>
            <person name="Knapp D.G."/>
            <person name="Nemeth J.B."/>
            <person name="Barry K."/>
            <person name="Hainaut M."/>
            <person name="Henrissat B."/>
            <person name="Johnson J."/>
            <person name="Kuo A."/>
            <person name="Lim J.H.P."/>
            <person name="Lipzen A."/>
            <person name="Nolan M."/>
            <person name="Ohm R.A."/>
            <person name="Tamas L."/>
            <person name="Grigoriev I.V."/>
            <person name="Spatafora J.W."/>
            <person name="Nagy L.G."/>
            <person name="Kovacs G.M."/>
        </authorList>
    </citation>
    <scope>NUCLEOTIDE SEQUENCE [LARGE SCALE GENOMIC DNA]</scope>
    <source>
        <strain evidence="1 2">DSE2036</strain>
    </source>
</reference>